<evidence type="ECO:0000256" key="2">
    <source>
        <dbReference type="ARBA" id="ARBA00009565"/>
    </source>
</evidence>
<dbReference type="GeneID" id="106815388"/>
<dbReference type="PANTHER" id="PTHR23320:SF165">
    <property type="entry name" value="MARVEL DOMAIN-CONTAINING PROTEIN"/>
    <property type="match status" value="1"/>
</dbReference>
<evidence type="ECO:0000256" key="6">
    <source>
        <dbReference type="SAM" id="MobiDB-lite"/>
    </source>
</evidence>
<dbReference type="RefSeq" id="XP_014675327.1">
    <property type="nucleotide sequence ID" value="XM_014819841.1"/>
</dbReference>
<feature type="transmembrane region" description="Helical" evidence="7">
    <location>
        <begin position="118"/>
        <end position="140"/>
    </location>
</feature>
<evidence type="ECO:0000256" key="4">
    <source>
        <dbReference type="ARBA" id="ARBA00022989"/>
    </source>
</evidence>
<feature type="transmembrane region" description="Helical" evidence="7">
    <location>
        <begin position="152"/>
        <end position="172"/>
    </location>
</feature>
<dbReference type="PANTHER" id="PTHR23320">
    <property type="entry name" value="MEMBRANE-SPANNING 4-DOMAINS SUBFAMILY A MS4A -RELATED"/>
    <property type="match status" value="1"/>
</dbReference>
<dbReference type="Proteomes" id="UP000695022">
    <property type="component" value="Unplaced"/>
</dbReference>
<evidence type="ECO:0000313" key="8">
    <source>
        <dbReference type="Proteomes" id="UP000695022"/>
    </source>
</evidence>
<dbReference type="InterPro" id="IPR030417">
    <property type="entry name" value="MS4A"/>
</dbReference>
<keyword evidence="5 7" id="KW-0472">Membrane</keyword>
<keyword evidence="8" id="KW-1185">Reference proteome</keyword>
<reference evidence="9" key="1">
    <citation type="submission" date="2025-08" db="UniProtKB">
        <authorList>
            <consortium name="RefSeq"/>
        </authorList>
    </citation>
    <scope>IDENTIFICATION</scope>
</reference>
<dbReference type="Pfam" id="PF04103">
    <property type="entry name" value="CD20"/>
    <property type="match status" value="1"/>
</dbReference>
<gene>
    <name evidence="9" type="primary">LOC106815388</name>
</gene>
<keyword evidence="3 7" id="KW-0812">Transmembrane</keyword>
<dbReference type="InterPro" id="IPR007237">
    <property type="entry name" value="CD20-like"/>
</dbReference>
<accession>A0ABM1ET06</accession>
<comment type="similarity">
    <text evidence="2">Belongs to the MS4A family.</text>
</comment>
<feature type="transmembrane region" description="Helical" evidence="7">
    <location>
        <begin position="59"/>
        <end position="86"/>
    </location>
</feature>
<evidence type="ECO:0000256" key="3">
    <source>
        <dbReference type="ARBA" id="ARBA00022692"/>
    </source>
</evidence>
<comment type="subcellular location">
    <subcellularLocation>
        <location evidence="1">Membrane</location>
        <topology evidence="1">Multi-pass membrane protein</topology>
    </subcellularLocation>
</comment>
<evidence type="ECO:0000256" key="7">
    <source>
        <dbReference type="SAM" id="Phobius"/>
    </source>
</evidence>
<protein>
    <submittedName>
        <fullName evidence="9">Uncharacterized protein LOC106815388</fullName>
    </submittedName>
</protein>
<keyword evidence="4 7" id="KW-1133">Transmembrane helix</keyword>
<evidence type="ECO:0000256" key="5">
    <source>
        <dbReference type="ARBA" id="ARBA00023136"/>
    </source>
</evidence>
<feature type="compositionally biased region" description="Low complexity" evidence="6">
    <location>
        <begin position="251"/>
        <end position="260"/>
    </location>
</feature>
<organism evidence="8 9">
    <name type="scientific">Priapulus caudatus</name>
    <name type="common">Priapulid worm</name>
    <dbReference type="NCBI Taxonomy" id="37621"/>
    <lineage>
        <taxon>Eukaryota</taxon>
        <taxon>Metazoa</taxon>
        <taxon>Ecdysozoa</taxon>
        <taxon>Scalidophora</taxon>
        <taxon>Priapulida</taxon>
        <taxon>Priapulimorpha</taxon>
        <taxon>Priapulimorphida</taxon>
        <taxon>Priapulidae</taxon>
        <taxon>Priapulus</taxon>
    </lineage>
</organism>
<name>A0ABM1ET06_PRICU</name>
<sequence length="279" mass="29441">MSTEAAAYPYGYGKRDESGFIGGNHPTAPAGDGRVEVQEQPPPVQSMPRSLGVNYSRAALWLSICQVAGGTMSVLLEVIFGMIYYYHGTKGMGIWFAPFFIIAGGLGICASGKKTNKCLIISVMVMSILSSIGAGVMIIIESIFIVEETGGRLTYCVLLLHIAVTEFVVAILSSVLCCKAVCCLVGPSQTSVTVHYAPVPQGVPGQPAILPNTAYPPGTIVYHIPAGQTFPPSTVMPHTGMPMQRHTNQYSAQPQGLQSGPSPPPYGIVAPPYPPTAPM</sequence>
<feature type="transmembrane region" description="Helical" evidence="7">
    <location>
        <begin position="92"/>
        <end position="111"/>
    </location>
</feature>
<feature type="compositionally biased region" description="Pro residues" evidence="6">
    <location>
        <begin position="261"/>
        <end position="279"/>
    </location>
</feature>
<evidence type="ECO:0000256" key="1">
    <source>
        <dbReference type="ARBA" id="ARBA00004141"/>
    </source>
</evidence>
<feature type="region of interest" description="Disordered" evidence="6">
    <location>
        <begin position="243"/>
        <end position="279"/>
    </location>
</feature>
<proteinExistence type="inferred from homology"/>
<evidence type="ECO:0000313" key="9">
    <source>
        <dbReference type="RefSeq" id="XP_014675327.1"/>
    </source>
</evidence>